<proteinExistence type="inferred from homology"/>
<feature type="compositionally biased region" description="Acidic residues" evidence="2">
    <location>
        <begin position="112"/>
        <end position="128"/>
    </location>
</feature>
<evidence type="ECO:0000313" key="4">
    <source>
        <dbReference type="EMBL" id="EYT50975.1"/>
    </source>
</evidence>
<dbReference type="OrthoDB" id="3214257at2"/>
<evidence type="ECO:0000313" key="5">
    <source>
        <dbReference type="Proteomes" id="UP000019754"/>
    </source>
</evidence>
<comment type="similarity">
    <text evidence="1">Belongs to the CPA3 antiporters (TC 2.A.63) subunit G family.</text>
</comment>
<comment type="caution">
    <text evidence="4">The sequence shown here is derived from an EMBL/GenBank/DDBJ whole genome shotgun (WGS) entry which is preliminary data.</text>
</comment>
<dbReference type="PANTHER" id="PTHR34703:SF1">
    <property type="entry name" value="ANTIPORTER SUBUNIT MNHG2-RELATED"/>
    <property type="match status" value="1"/>
</dbReference>
<sequence>MTIPEILASVLIIAGTVLAVVAAVGLNRFNDVLTRIHAASKPQTLGLMLVLAGAAIAAGSWALAAMMLVVMLAQMTTVPVASAMVGRAAFRRGFVRGGQYAVDDLTPRLAAEDDEDDDEDGFIDEGDDDHQGLSGEEDRFPENVVETSSEGSDLTLPNWGEPEAGTAESDDDSLDVDLADETEREAEEVAERDRR</sequence>
<keyword evidence="5" id="KW-1185">Reference proteome</keyword>
<keyword evidence="3" id="KW-0472">Membrane</keyword>
<dbReference type="Proteomes" id="UP000019754">
    <property type="component" value="Unassembled WGS sequence"/>
</dbReference>
<dbReference type="GO" id="GO:0015385">
    <property type="term" value="F:sodium:proton antiporter activity"/>
    <property type="evidence" value="ECO:0007669"/>
    <property type="project" value="TreeGrafter"/>
</dbReference>
<feature type="region of interest" description="Disordered" evidence="2">
    <location>
        <begin position="106"/>
        <end position="195"/>
    </location>
</feature>
<accession>A0A022KXG1</accession>
<name>A0A022KXG1_9MICO</name>
<dbReference type="NCBIfam" id="TIGR01300">
    <property type="entry name" value="CPA3_mnhG_phaG"/>
    <property type="match status" value="1"/>
</dbReference>
<dbReference type="Pfam" id="PF03334">
    <property type="entry name" value="PhaG_MnhG_YufB"/>
    <property type="match status" value="1"/>
</dbReference>
<feature type="compositionally biased region" description="Acidic residues" evidence="2">
    <location>
        <begin position="168"/>
        <end position="186"/>
    </location>
</feature>
<feature type="transmembrane region" description="Helical" evidence="3">
    <location>
        <begin position="47"/>
        <end position="73"/>
    </location>
</feature>
<dbReference type="PANTHER" id="PTHR34703">
    <property type="entry name" value="ANTIPORTER SUBUNIT MNHG2-RELATED"/>
    <property type="match status" value="1"/>
</dbReference>
<dbReference type="InterPro" id="IPR005133">
    <property type="entry name" value="PhaG_MnhG_YufB"/>
</dbReference>
<protein>
    <submittedName>
        <fullName evidence="4">Sodium:proton antiporter</fullName>
    </submittedName>
</protein>
<reference evidence="4 5" key="1">
    <citation type="journal article" date="2013" name="Genome Announc.">
        <title>Draft genome sequence of an Actinobacterium, Brachybacterium muris strain UCD-AY4.</title>
        <authorList>
            <person name="Lo J.R."/>
            <person name="Lang J.M."/>
            <person name="Darling A.E."/>
            <person name="Eisen J.A."/>
            <person name="Coil D.A."/>
        </authorList>
    </citation>
    <scope>NUCLEOTIDE SEQUENCE [LARGE SCALE GENOMIC DNA]</scope>
    <source>
        <strain evidence="4 5">UCD-AY4</strain>
    </source>
</reference>
<evidence type="ECO:0000256" key="2">
    <source>
        <dbReference type="SAM" id="MobiDB-lite"/>
    </source>
</evidence>
<keyword evidence="3" id="KW-1133">Transmembrane helix</keyword>
<keyword evidence="3" id="KW-0812">Transmembrane</keyword>
<evidence type="ECO:0000256" key="3">
    <source>
        <dbReference type="SAM" id="Phobius"/>
    </source>
</evidence>
<feature type="transmembrane region" description="Helical" evidence="3">
    <location>
        <begin position="6"/>
        <end position="26"/>
    </location>
</feature>
<dbReference type="STRING" id="1249481.D641_0100395"/>
<dbReference type="EMBL" id="AORC01000002">
    <property type="protein sequence ID" value="EYT50975.1"/>
    <property type="molecule type" value="Genomic_DNA"/>
</dbReference>
<organism evidence="4 5">
    <name type="scientific">Brachybacterium muris UCD-AY4</name>
    <dbReference type="NCBI Taxonomy" id="1249481"/>
    <lineage>
        <taxon>Bacteria</taxon>
        <taxon>Bacillati</taxon>
        <taxon>Actinomycetota</taxon>
        <taxon>Actinomycetes</taxon>
        <taxon>Micrococcales</taxon>
        <taxon>Dermabacteraceae</taxon>
        <taxon>Brachybacterium</taxon>
    </lineage>
</organism>
<dbReference type="AlphaFoldDB" id="A0A022KXG1"/>
<dbReference type="RefSeq" id="WP_017824396.1">
    <property type="nucleotide sequence ID" value="NZ_KB403091.1"/>
</dbReference>
<dbReference type="HOGENOM" id="CLU_1387952_0_0_11"/>
<gene>
    <name evidence="4" type="ORF">D641_0100395</name>
</gene>
<evidence type="ECO:0000256" key="1">
    <source>
        <dbReference type="ARBA" id="ARBA00008404"/>
    </source>
</evidence>